<comment type="function">
    <text evidence="14">Catalyzes the dephosphorylation of undecaprenyl diphosphate (UPP). Confers resistance to bacitracin.</text>
</comment>
<keyword evidence="7 14" id="KW-0378">Hydrolase</keyword>
<dbReference type="GO" id="GO:0008360">
    <property type="term" value="P:regulation of cell shape"/>
    <property type="evidence" value="ECO:0007669"/>
    <property type="project" value="UniProtKB-KW"/>
</dbReference>
<dbReference type="EC" id="3.6.1.27" evidence="3 14"/>
<feature type="transmembrane region" description="Helical" evidence="14">
    <location>
        <begin position="240"/>
        <end position="258"/>
    </location>
</feature>
<dbReference type="NCBIfam" id="TIGR00753">
    <property type="entry name" value="undec_PP_bacA"/>
    <property type="match status" value="1"/>
</dbReference>
<dbReference type="HAMAP" id="MF_01006">
    <property type="entry name" value="Undec_diphosphatase"/>
    <property type="match status" value="1"/>
</dbReference>
<evidence type="ECO:0000313" key="15">
    <source>
        <dbReference type="EMBL" id="OGI72525.1"/>
    </source>
</evidence>
<comment type="catalytic activity">
    <reaction evidence="13 14">
        <text>di-trans,octa-cis-undecaprenyl diphosphate + H2O = di-trans,octa-cis-undecaprenyl phosphate + phosphate + H(+)</text>
        <dbReference type="Rhea" id="RHEA:28094"/>
        <dbReference type="ChEBI" id="CHEBI:15377"/>
        <dbReference type="ChEBI" id="CHEBI:15378"/>
        <dbReference type="ChEBI" id="CHEBI:43474"/>
        <dbReference type="ChEBI" id="CHEBI:58405"/>
        <dbReference type="ChEBI" id="CHEBI:60392"/>
        <dbReference type="EC" id="3.6.1.27"/>
    </reaction>
</comment>
<feature type="transmembrane region" description="Helical" evidence="14">
    <location>
        <begin position="71"/>
        <end position="90"/>
    </location>
</feature>
<keyword evidence="9 14" id="KW-0472">Membrane</keyword>
<dbReference type="InterPro" id="IPR003824">
    <property type="entry name" value="UppP"/>
</dbReference>
<keyword evidence="14" id="KW-0573">Peptidoglycan synthesis</keyword>
<evidence type="ECO:0000256" key="4">
    <source>
        <dbReference type="ARBA" id="ARBA00021581"/>
    </source>
</evidence>
<comment type="miscellaneous">
    <text evidence="14">Bacitracin is thought to be involved in the inhibition of peptidoglycan synthesis by sequestering undecaprenyl diphosphate, thereby reducing the pool of lipid carrier available.</text>
</comment>
<comment type="subcellular location">
    <subcellularLocation>
        <location evidence="1 14">Cell membrane</location>
        <topology evidence="1 14">Multi-pass membrane protein</topology>
    </subcellularLocation>
</comment>
<evidence type="ECO:0000256" key="12">
    <source>
        <dbReference type="ARBA" id="ARBA00032932"/>
    </source>
</evidence>
<keyword evidence="5 14" id="KW-1003">Cell membrane</keyword>
<gene>
    <name evidence="14" type="primary">uppP</name>
    <name evidence="15" type="ORF">A3J61_00970</name>
</gene>
<evidence type="ECO:0000256" key="1">
    <source>
        <dbReference type="ARBA" id="ARBA00004651"/>
    </source>
</evidence>
<dbReference type="NCBIfam" id="NF001389">
    <property type="entry name" value="PRK00281.1-2"/>
    <property type="match status" value="1"/>
</dbReference>
<feature type="transmembrane region" description="Helical" evidence="14">
    <location>
        <begin position="178"/>
        <end position="198"/>
    </location>
</feature>
<evidence type="ECO:0000256" key="9">
    <source>
        <dbReference type="ARBA" id="ARBA00023136"/>
    </source>
</evidence>
<dbReference type="GO" id="GO:0071555">
    <property type="term" value="P:cell wall organization"/>
    <property type="evidence" value="ECO:0007669"/>
    <property type="project" value="UniProtKB-KW"/>
</dbReference>
<comment type="similarity">
    <text evidence="2 14">Belongs to the UppP family.</text>
</comment>
<keyword evidence="14" id="KW-0961">Cell wall biogenesis/degradation</keyword>
<evidence type="ECO:0000256" key="10">
    <source>
        <dbReference type="ARBA" id="ARBA00023251"/>
    </source>
</evidence>
<sequence>MTILHAIILGIVEGLTEFLPISSTGHLILTANLLNLQPNQFLKSFEIIIQLGAILAVVFLYIKRILNNKSIFINLIYAFVPTAIIGFLFYKQIKIFLGHNIIVPIALILGGIIIIIVENNLAKKSINLHSNANLNKSVNKTESFMLGIIQTLAFIPGVSRSGAVIIGGLMRGLNRQDLVEFSFMLAIPTMLAATGYDLVKTGFSFSSNEWLLVLTGFITAFIVALLAIKSFLKFITTHSFTSFGWYRIIIGIVFLFILL</sequence>
<evidence type="ECO:0000256" key="6">
    <source>
        <dbReference type="ARBA" id="ARBA00022692"/>
    </source>
</evidence>
<dbReference type="Proteomes" id="UP000179686">
    <property type="component" value="Unassembled WGS sequence"/>
</dbReference>
<dbReference type="PANTHER" id="PTHR30622">
    <property type="entry name" value="UNDECAPRENYL-DIPHOSPHATASE"/>
    <property type="match status" value="1"/>
</dbReference>
<evidence type="ECO:0000256" key="8">
    <source>
        <dbReference type="ARBA" id="ARBA00022989"/>
    </source>
</evidence>
<protein>
    <recommendedName>
        <fullName evidence="4 14">Undecaprenyl-diphosphatase</fullName>
        <ecNumber evidence="3 14">3.6.1.27</ecNumber>
    </recommendedName>
    <alternativeName>
        <fullName evidence="12 14">Bacitracin resistance protein</fullName>
    </alternativeName>
    <alternativeName>
        <fullName evidence="11 14">Undecaprenyl pyrophosphate phosphatase</fullName>
    </alternativeName>
</protein>
<evidence type="ECO:0000256" key="5">
    <source>
        <dbReference type="ARBA" id="ARBA00022475"/>
    </source>
</evidence>
<keyword evidence="10 14" id="KW-0046">Antibiotic resistance</keyword>
<feature type="transmembrane region" description="Helical" evidence="14">
    <location>
        <begin position="96"/>
        <end position="117"/>
    </location>
</feature>
<dbReference type="EMBL" id="MFUC01000004">
    <property type="protein sequence ID" value="OGI72525.1"/>
    <property type="molecule type" value="Genomic_DNA"/>
</dbReference>
<organism evidence="15 16">
    <name type="scientific">Candidatus Nomurabacteria bacterium RIFCSPHIGHO2_02_FULL_38_15</name>
    <dbReference type="NCBI Taxonomy" id="1801752"/>
    <lineage>
        <taxon>Bacteria</taxon>
        <taxon>Candidatus Nomuraibacteriota</taxon>
    </lineage>
</organism>
<evidence type="ECO:0000256" key="11">
    <source>
        <dbReference type="ARBA" id="ARBA00032707"/>
    </source>
</evidence>
<proteinExistence type="inferred from homology"/>
<evidence type="ECO:0000256" key="2">
    <source>
        <dbReference type="ARBA" id="ARBA00010621"/>
    </source>
</evidence>
<feature type="transmembrane region" description="Helical" evidence="14">
    <location>
        <begin position="210"/>
        <end position="228"/>
    </location>
</feature>
<dbReference type="GO" id="GO:0046677">
    <property type="term" value="P:response to antibiotic"/>
    <property type="evidence" value="ECO:0007669"/>
    <property type="project" value="UniProtKB-UniRule"/>
</dbReference>
<dbReference type="STRING" id="1801752.A3J61_00970"/>
<evidence type="ECO:0000256" key="3">
    <source>
        <dbReference type="ARBA" id="ARBA00012374"/>
    </source>
</evidence>
<evidence type="ECO:0000256" key="14">
    <source>
        <dbReference type="HAMAP-Rule" id="MF_01006"/>
    </source>
</evidence>
<name>A0A1F6VSW2_9BACT</name>
<dbReference type="GO" id="GO:0005886">
    <property type="term" value="C:plasma membrane"/>
    <property type="evidence" value="ECO:0007669"/>
    <property type="project" value="UniProtKB-SubCell"/>
</dbReference>
<evidence type="ECO:0000256" key="7">
    <source>
        <dbReference type="ARBA" id="ARBA00022801"/>
    </source>
</evidence>
<reference evidence="15 16" key="1">
    <citation type="journal article" date="2016" name="Nat. Commun.">
        <title>Thousands of microbial genomes shed light on interconnected biogeochemical processes in an aquifer system.</title>
        <authorList>
            <person name="Anantharaman K."/>
            <person name="Brown C.T."/>
            <person name="Hug L.A."/>
            <person name="Sharon I."/>
            <person name="Castelle C.J."/>
            <person name="Probst A.J."/>
            <person name="Thomas B.C."/>
            <person name="Singh A."/>
            <person name="Wilkins M.J."/>
            <person name="Karaoz U."/>
            <person name="Brodie E.L."/>
            <person name="Williams K.H."/>
            <person name="Hubbard S.S."/>
            <person name="Banfield J.F."/>
        </authorList>
    </citation>
    <scope>NUCLEOTIDE SEQUENCE [LARGE SCALE GENOMIC DNA]</scope>
</reference>
<dbReference type="PANTHER" id="PTHR30622:SF3">
    <property type="entry name" value="UNDECAPRENYL-DIPHOSPHATASE"/>
    <property type="match status" value="1"/>
</dbReference>
<keyword evidence="8 14" id="KW-1133">Transmembrane helix</keyword>
<evidence type="ECO:0000256" key="13">
    <source>
        <dbReference type="ARBA" id="ARBA00047594"/>
    </source>
</evidence>
<keyword evidence="14" id="KW-0133">Cell shape</keyword>
<dbReference type="GO" id="GO:0009252">
    <property type="term" value="P:peptidoglycan biosynthetic process"/>
    <property type="evidence" value="ECO:0007669"/>
    <property type="project" value="UniProtKB-KW"/>
</dbReference>
<dbReference type="Pfam" id="PF02673">
    <property type="entry name" value="BacA"/>
    <property type="match status" value="1"/>
</dbReference>
<comment type="caution">
    <text evidence="15">The sequence shown here is derived from an EMBL/GenBank/DDBJ whole genome shotgun (WGS) entry which is preliminary data.</text>
</comment>
<evidence type="ECO:0000313" key="16">
    <source>
        <dbReference type="Proteomes" id="UP000179686"/>
    </source>
</evidence>
<dbReference type="GO" id="GO:0050380">
    <property type="term" value="F:undecaprenyl-diphosphatase activity"/>
    <property type="evidence" value="ECO:0007669"/>
    <property type="project" value="UniProtKB-UniRule"/>
</dbReference>
<dbReference type="AlphaFoldDB" id="A0A1F6VSW2"/>
<accession>A0A1F6VSW2</accession>
<feature type="transmembrane region" description="Helical" evidence="14">
    <location>
        <begin position="41"/>
        <end position="62"/>
    </location>
</feature>
<keyword evidence="6 14" id="KW-0812">Transmembrane</keyword>